<reference evidence="1 2" key="1">
    <citation type="journal article" date="2017" name="Genome Biol. Evol.">
        <title>Phytophthora megakarya and P. palmivora, closely related causal agents of cacao black pod rot, underwent increases in genome sizes and gene numbers by different mechanisms.</title>
        <authorList>
            <person name="Ali S.S."/>
            <person name="Shao J."/>
            <person name="Lary D.J."/>
            <person name="Kronmiller B."/>
            <person name="Shen D."/>
            <person name="Strem M.D."/>
            <person name="Amoako-Attah I."/>
            <person name="Akrofi A.Y."/>
            <person name="Begoude B.A."/>
            <person name="Ten Hoopen G.M."/>
            <person name="Coulibaly K."/>
            <person name="Kebe B.I."/>
            <person name="Melnick R.L."/>
            <person name="Guiltinan M.J."/>
            <person name="Tyler B.M."/>
            <person name="Meinhardt L.W."/>
            <person name="Bailey B.A."/>
        </authorList>
    </citation>
    <scope>NUCLEOTIDE SEQUENCE [LARGE SCALE GENOMIC DNA]</scope>
    <source>
        <strain evidence="2">sbr112.9</strain>
    </source>
</reference>
<accession>A0A2P4YV67</accession>
<sequence>MGWSRWLTPSTASKRLVHYATFCWVGGWNAHGSRNQYSTIKLKLACIRWYHMRYKNLALPSSPKLDLLLQGIKRLSAPRRKKQPLSPPFLCVLYHFLDISKPRQRLRVIIGYFFLLMRSEFLKINNTRRFSCLKTSNAFFSDDNGR</sequence>
<comment type="caution">
    <text evidence="1">The sequence shown here is derived from an EMBL/GenBank/DDBJ whole genome shotgun (WGS) entry which is preliminary data.</text>
</comment>
<name>A0A2P4YV67_9STRA</name>
<organism evidence="1 2">
    <name type="scientific">Phytophthora palmivora</name>
    <dbReference type="NCBI Taxonomy" id="4796"/>
    <lineage>
        <taxon>Eukaryota</taxon>
        <taxon>Sar</taxon>
        <taxon>Stramenopiles</taxon>
        <taxon>Oomycota</taxon>
        <taxon>Peronosporomycetes</taxon>
        <taxon>Peronosporales</taxon>
        <taxon>Peronosporaceae</taxon>
        <taxon>Phytophthora</taxon>
    </lineage>
</organism>
<dbReference type="AlphaFoldDB" id="A0A2P4YV67"/>
<protein>
    <submittedName>
        <fullName evidence="1">Uncharacterized protein</fullName>
    </submittedName>
</protein>
<gene>
    <name evidence="1" type="ORF">PHPALM_300</name>
</gene>
<evidence type="ECO:0000313" key="2">
    <source>
        <dbReference type="Proteomes" id="UP000237271"/>
    </source>
</evidence>
<dbReference type="EMBL" id="NCKW01000030">
    <property type="protein sequence ID" value="POM81697.1"/>
    <property type="molecule type" value="Genomic_DNA"/>
</dbReference>
<keyword evidence="2" id="KW-1185">Reference proteome</keyword>
<dbReference type="OrthoDB" id="125406at2759"/>
<evidence type="ECO:0000313" key="1">
    <source>
        <dbReference type="EMBL" id="POM81697.1"/>
    </source>
</evidence>
<dbReference type="Proteomes" id="UP000237271">
    <property type="component" value="Unassembled WGS sequence"/>
</dbReference>
<proteinExistence type="predicted"/>